<comment type="caution">
    <text evidence="1">The sequence shown here is derived from an EMBL/GenBank/DDBJ whole genome shotgun (WGS) entry which is preliminary data.</text>
</comment>
<proteinExistence type="predicted"/>
<dbReference type="Proteomes" id="UP001397290">
    <property type="component" value="Unassembled WGS sequence"/>
</dbReference>
<evidence type="ECO:0000313" key="1">
    <source>
        <dbReference type="EMBL" id="KAK8147949.1"/>
    </source>
</evidence>
<organism evidence="1 2">
    <name type="scientific">Beauveria asiatica</name>
    <dbReference type="NCBI Taxonomy" id="1069075"/>
    <lineage>
        <taxon>Eukaryota</taxon>
        <taxon>Fungi</taxon>
        <taxon>Dikarya</taxon>
        <taxon>Ascomycota</taxon>
        <taxon>Pezizomycotina</taxon>
        <taxon>Sordariomycetes</taxon>
        <taxon>Hypocreomycetidae</taxon>
        <taxon>Hypocreales</taxon>
        <taxon>Cordycipitaceae</taxon>
        <taxon>Beauveria</taxon>
    </lineage>
</organism>
<name>A0AAW0S1E4_9HYPO</name>
<gene>
    <name evidence="1" type="ORF">G3M48_000648</name>
</gene>
<protein>
    <submittedName>
        <fullName evidence="1">Uncharacterized protein</fullName>
    </submittedName>
</protein>
<evidence type="ECO:0000313" key="2">
    <source>
        <dbReference type="Proteomes" id="UP001397290"/>
    </source>
</evidence>
<dbReference type="EMBL" id="JAAHCF010000115">
    <property type="protein sequence ID" value="KAK8147949.1"/>
    <property type="molecule type" value="Genomic_DNA"/>
</dbReference>
<accession>A0AAW0S1E4</accession>
<dbReference type="AlphaFoldDB" id="A0AAW0S1E4"/>
<keyword evidence="2" id="KW-1185">Reference proteome</keyword>
<sequence length="140" mass="15989">MKKTVQDLPRALDIDFCRSVTYMSDFSEDTRFESTDEYFKAHVPEAKDLPILEADEDNFCGSRGDEPKRHAAPRLSATYLLERNARLGVRPTSGTDSSAWMLTRKSRWPPRRLLVPSISRRTSLIRQQKCRGALDSSVVL</sequence>
<reference evidence="1 2" key="1">
    <citation type="submission" date="2020-02" db="EMBL/GenBank/DDBJ databases">
        <title>Comparative genomics of the hypocrealean fungal genus Beauvera.</title>
        <authorList>
            <person name="Showalter D.N."/>
            <person name="Bushley K.E."/>
            <person name="Rehner S.A."/>
        </authorList>
    </citation>
    <scope>NUCLEOTIDE SEQUENCE [LARGE SCALE GENOMIC DNA]</scope>
    <source>
        <strain evidence="1 2">ARSEF4384</strain>
    </source>
</reference>